<proteinExistence type="predicted"/>
<comment type="caution">
    <text evidence="1">The sequence shown here is derived from an EMBL/GenBank/DDBJ whole genome shotgun (WGS) entry which is preliminary data.</text>
</comment>
<name>A0ABQ8SFH2_PERAM</name>
<dbReference type="Proteomes" id="UP001148838">
    <property type="component" value="Unassembled WGS sequence"/>
</dbReference>
<evidence type="ECO:0000313" key="1">
    <source>
        <dbReference type="EMBL" id="KAJ4432450.1"/>
    </source>
</evidence>
<dbReference type="EMBL" id="JAJSOF020000029">
    <property type="protein sequence ID" value="KAJ4432450.1"/>
    <property type="molecule type" value="Genomic_DNA"/>
</dbReference>
<sequence length="194" mass="22701">MPHNIGSKNQELLWLMWDTVVNEEESARKEETARIHQDIEKLEAGQSPLRKKKKYTSLDSRIARIVDRSGAETDQEEKKELVGSLAERNCLLKDALEGMVNGRRMERVKWTDRIRNGAVLERVDEERMMLKLTREKERNWLDQSLRGNCLLKGALVVMANGRKIRGGRRYQMIDDIKIYGSYAETKKKEEKRKN</sequence>
<evidence type="ECO:0000313" key="2">
    <source>
        <dbReference type="Proteomes" id="UP001148838"/>
    </source>
</evidence>
<accession>A0ABQ8SFH2</accession>
<organism evidence="1 2">
    <name type="scientific">Periplaneta americana</name>
    <name type="common">American cockroach</name>
    <name type="synonym">Blatta americana</name>
    <dbReference type="NCBI Taxonomy" id="6978"/>
    <lineage>
        <taxon>Eukaryota</taxon>
        <taxon>Metazoa</taxon>
        <taxon>Ecdysozoa</taxon>
        <taxon>Arthropoda</taxon>
        <taxon>Hexapoda</taxon>
        <taxon>Insecta</taxon>
        <taxon>Pterygota</taxon>
        <taxon>Neoptera</taxon>
        <taxon>Polyneoptera</taxon>
        <taxon>Dictyoptera</taxon>
        <taxon>Blattodea</taxon>
        <taxon>Blattoidea</taxon>
        <taxon>Blattidae</taxon>
        <taxon>Blattinae</taxon>
        <taxon>Periplaneta</taxon>
    </lineage>
</organism>
<gene>
    <name evidence="1" type="ORF">ANN_21069</name>
</gene>
<reference evidence="1 2" key="1">
    <citation type="journal article" date="2022" name="Allergy">
        <title>Genome assembly and annotation of Periplaneta americana reveal a comprehensive cockroach allergen profile.</title>
        <authorList>
            <person name="Wang L."/>
            <person name="Xiong Q."/>
            <person name="Saelim N."/>
            <person name="Wang L."/>
            <person name="Nong W."/>
            <person name="Wan A.T."/>
            <person name="Shi M."/>
            <person name="Liu X."/>
            <person name="Cao Q."/>
            <person name="Hui J.H.L."/>
            <person name="Sookrung N."/>
            <person name="Leung T.F."/>
            <person name="Tungtrongchitr A."/>
            <person name="Tsui S.K.W."/>
        </authorList>
    </citation>
    <scope>NUCLEOTIDE SEQUENCE [LARGE SCALE GENOMIC DNA]</scope>
    <source>
        <strain evidence="1">PWHHKU_190912</strain>
    </source>
</reference>
<protein>
    <submittedName>
        <fullName evidence="1">Uncharacterized protein</fullName>
    </submittedName>
</protein>
<keyword evidence="2" id="KW-1185">Reference proteome</keyword>